<comment type="caution">
    <text evidence="2">The sequence shown here is derived from an EMBL/GenBank/DDBJ whole genome shotgun (WGS) entry which is preliminary data.</text>
</comment>
<name>A0A8X8IFW4_9BACT</name>
<protein>
    <submittedName>
        <fullName evidence="2">Uncharacterized protein</fullName>
    </submittedName>
</protein>
<dbReference type="Proteomes" id="UP000198711">
    <property type="component" value="Unassembled WGS sequence"/>
</dbReference>
<feature type="region of interest" description="Disordered" evidence="1">
    <location>
        <begin position="203"/>
        <end position="245"/>
    </location>
</feature>
<evidence type="ECO:0000313" key="2">
    <source>
        <dbReference type="EMBL" id="SDX02761.1"/>
    </source>
</evidence>
<feature type="compositionally biased region" description="Basic and acidic residues" evidence="1">
    <location>
        <begin position="203"/>
        <end position="227"/>
    </location>
</feature>
<dbReference type="EMBL" id="FNNO01000008">
    <property type="protein sequence ID" value="SDX02761.1"/>
    <property type="molecule type" value="Genomic_DNA"/>
</dbReference>
<gene>
    <name evidence="2" type="ORF">SAMN05444410_10874</name>
</gene>
<sequence>MNTQNIATLSAMLIRAGFEEGIGYRLLQRVCFTPSSFTLFERLKKNKDTLTCSLHFERQGMEYVCGYYDVSLIKGIVLPERTIDGIDLEELDKAMGQIDWCCQADGSQFRLDDPDSWAREKNISQIVSQLTKLSATVEGKHFADALRLKHWMDAGLEDLVGNLNVIRARIEISQRVYFIDGEGIPIDEVHRFLLNRWMEKKMQANRRERANESKDGEVASPGEERGKQFSSKKRKTTIKRIGQER</sequence>
<reference evidence="2 3" key="1">
    <citation type="submission" date="2016-10" db="EMBL/GenBank/DDBJ databases">
        <authorList>
            <person name="Varghese N."/>
            <person name="Submissions S."/>
        </authorList>
    </citation>
    <scope>NUCLEOTIDE SEQUENCE [LARGE SCALE GENOMIC DNA]</scope>
    <source>
        <strain evidence="2 3">DSM 25353</strain>
    </source>
</reference>
<evidence type="ECO:0000256" key="1">
    <source>
        <dbReference type="SAM" id="MobiDB-lite"/>
    </source>
</evidence>
<dbReference type="AlphaFoldDB" id="A0A8X8IFW4"/>
<dbReference type="RefSeq" id="WP_092723907.1">
    <property type="nucleotide sequence ID" value="NZ_FNNO01000008.1"/>
</dbReference>
<keyword evidence="3" id="KW-1185">Reference proteome</keyword>
<organism evidence="2 3">
    <name type="scientific">Hydrobacter penzbergensis</name>
    <dbReference type="NCBI Taxonomy" id="1235997"/>
    <lineage>
        <taxon>Bacteria</taxon>
        <taxon>Pseudomonadati</taxon>
        <taxon>Bacteroidota</taxon>
        <taxon>Chitinophagia</taxon>
        <taxon>Chitinophagales</taxon>
        <taxon>Chitinophagaceae</taxon>
        <taxon>Hydrobacter</taxon>
    </lineage>
</organism>
<accession>A0A8X8IFW4</accession>
<proteinExistence type="predicted"/>
<evidence type="ECO:0000313" key="3">
    <source>
        <dbReference type="Proteomes" id="UP000198711"/>
    </source>
</evidence>